<feature type="signal peptide" evidence="1">
    <location>
        <begin position="1"/>
        <end position="19"/>
    </location>
</feature>
<feature type="chain" id="PRO_5040760603" evidence="1">
    <location>
        <begin position="20"/>
        <end position="127"/>
    </location>
</feature>
<evidence type="ECO:0000313" key="3">
    <source>
        <dbReference type="Proteomes" id="UP001147830"/>
    </source>
</evidence>
<keyword evidence="1" id="KW-0732">Signal</keyword>
<reference evidence="2" key="1">
    <citation type="journal article" date="2022" name="Front. Microbiol.">
        <title>Genome-based taxonomic rearrangement of Oceanobacter-related bacteria including the description of Thalassolituus hydrocarbonoclasticus sp. nov. and Thalassolituus pacificus sp. nov. and emended description of the genus Thalassolituus.</title>
        <authorList>
            <person name="Dong C."/>
            <person name="Wei L."/>
            <person name="Wang J."/>
            <person name="Lai Q."/>
            <person name="Huang Z."/>
            <person name="Shao Z."/>
        </authorList>
    </citation>
    <scope>NUCLEOTIDE SEQUENCE</scope>
    <source>
        <strain evidence="2">59MF3M-4</strain>
    </source>
</reference>
<dbReference type="InterPro" id="IPR019670">
    <property type="entry name" value="DUF2523"/>
</dbReference>
<dbReference type="Pfam" id="PF10734">
    <property type="entry name" value="DUF2523"/>
    <property type="match status" value="1"/>
</dbReference>
<organism evidence="2 3">
    <name type="scientific">Thalassolituus pacificus</name>
    <dbReference type="NCBI Taxonomy" id="2975440"/>
    <lineage>
        <taxon>Bacteria</taxon>
        <taxon>Pseudomonadati</taxon>
        <taxon>Pseudomonadota</taxon>
        <taxon>Gammaproteobacteria</taxon>
        <taxon>Oceanospirillales</taxon>
        <taxon>Oceanospirillaceae</taxon>
        <taxon>Thalassolituus</taxon>
    </lineage>
</organism>
<evidence type="ECO:0000313" key="2">
    <source>
        <dbReference type="EMBL" id="MCT7358607.1"/>
    </source>
</evidence>
<evidence type="ECO:0000256" key="1">
    <source>
        <dbReference type="SAM" id="SignalP"/>
    </source>
</evidence>
<name>A0A9X3AFH4_9GAMM</name>
<protein>
    <submittedName>
        <fullName evidence="2">DUF2523 family protein</fullName>
    </submittedName>
</protein>
<dbReference type="EMBL" id="JAOANI010000014">
    <property type="protein sequence ID" value="MCT7358607.1"/>
    <property type="molecule type" value="Genomic_DNA"/>
</dbReference>
<comment type="caution">
    <text evidence="2">The sequence shown here is derived from an EMBL/GenBank/DDBJ whole genome shotgun (WGS) entry which is preliminary data.</text>
</comment>
<keyword evidence="3" id="KW-1185">Reference proteome</keyword>
<sequence length="127" mass="14276">MIRYIPLFLLLAIPVSGWAADSGSAVETLSMYDSLFTTESYTWIDTVFERVAAWLILWWLEIKLFAVAFSYDIAVHLVQQLGIVNQIKSTMSGLSQQVYAFLDYLNVLEALNIVLSAHAARLVLGIM</sequence>
<dbReference type="RefSeq" id="WP_260975505.1">
    <property type="nucleotide sequence ID" value="NZ_JAOANI010000014.1"/>
</dbReference>
<proteinExistence type="predicted"/>
<dbReference type="AlphaFoldDB" id="A0A9X3AFH4"/>
<gene>
    <name evidence="2" type="ORF">NYR02_06190</name>
</gene>
<accession>A0A9X3AFH4</accession>
<dbReference type="Proteomes" id="UP001147830">
    <property type="component" value="Unassembled WGS sequence"/>
</dbReference>
<reference evidence="2" key="2">
    <citation type="submission" date="2022-08" db="EMBL/GenBank/DDBJ databases">
        <authorList>
            <person name="Dong C."/>
        </authorList>
    </citation>
    <scope>NUCLEOTIDE SEQUENCE</scope>
    <source>
        <strain evidence="2">59MF3M-4</strain>
    </source>
</reference>